<sequence>MALNLNEVISAEPSISSYKLWENLRKRNVEQPRVEPSGSVFAFKCNRRRRERPLSCFAEIPSASASLAMCFSDVDPPKKTKNDNLIIKVTCASYRCGADDTENIGGVTYIPVPELPHADVFTFGSGAAAVDIHRRCEYSQNLFGGRDGDGDGFL</sequence>
<dbReference type="Proteomes" id="UP000314294">
    <property type="component" value="Unassembled WGS sequence"/>
</dbReference>
<evidence type="ECO:0000313" key="2">
    <source>
        <dbReference type="Proteomes" id="UP000314294"/>
    </source>
</evidence>
<gene>
    <name evidence="1" type="ORF">EYF80_030219</name>
</gene>
<dbReference type="AlphaFoldDB" id="A0A4Z2H1C4"/>
<proteinExistence type="predicted"/>
<accession>A0A4Z2H1C4</accession>
<keyword evidence="2" id="KW-1185">Reference proteome</keyword>
<reference evidence="1 2" key="1">
    <citation type="submission" date="2019-03" db="EMBL/GenBank/DDBJ databases">
        <title>First draft genome of Liparis tanakae, snailfish: a comprehensive survey of snailfish specific genes.</title>
        <authorList>
            <person name="Kim W."/>
            <person name="Song I."/>
            <person name="Jeong J.-H."/>
            <person name="Kim D."/>
            <person name="Kim S."/>
            <person name="Ryu S."/>
            <person name="Song J.Y."/>
            <person name="Lee S.K."/>
        </authorList>
    </citation>
    <scope>NUCLEOTIDE SEQUENCE [LARGE SCALE GENOMIC DNA]</scope>
    <source>
        <tissue evidence="1">Muscle</tissue>
    </source>
</reference>
<evidence type="ECO:0000313" key="1">
    <source>
        <dbReference type="EMBL" id="TNN59569.1"/>
    </source>
</evidence>
<comment type="caution">
    <text evidence="1">The sequence shown here is derived from an EMBL/GenBank/DDBJ whole genome shotgun (WGS) entry which is preliminary data.</text>
</comment>
<organism evidence="1 2">
    <name type="scientific">Liparis tanakae</name>
    <name type="common">Tanaka's snailfish</name>
    <dbReference type="NCBI Taxonomy" id="230148"/>
    <lineage>
        <taxon>Eukaryota</taxon>
        <taxon>Metazoa</taxon>
        <taxon>Chordata</taxon>
        <taxon>Craniata</taxon>
        <taxon>Vertebrata</taxon>
        <taxon>Euteleostomi</taxon>
        <taxon>Actinopterygii</taxon>
        <taxon>Neopterygii</taxon>
        <taxon>Teleostei</taxon>
        <taxon>Neoteleostei</taxon>
        <taxon>Acanthomorphata</taxon>
        <taxon>Eupercaria</taxon>
        <taxon>Perciformes</taxon>
        <taxon>Cottioidei</taxon>
        <taxon>Cottales</taxon>
        <taxon>Liparidae</taxon>
        <taxon>Liparis</taxon>
    </lineage>
</organism>
<dbReference type="EMBL" id="SRLO01000353">
    <property type="protein sequence ID" value="TNN59569.1"/>
    <property type="molecule type" value="Genomic_DNA"/>
</dbReference>
<protein>
    <submittedName>
        <fullName evidence="1">Uncharacterized protein</fullName>
    </submittedName>
</protein>
<name>A0A4Z2H1C4_9TELE</name>